<dbReference type="PANTHER" id="PTHR35357:SF17">
    <property type="entry name" value="PECTINESTERASE INHIBITOR 12"/>
    <property type="match status" value="1"/>
</dbReference>
<dbReference type="InterPro" id="IPR006501">
    <property type="entry name" value="Pectinesterase_inhib_dom"/>
</dbReference>
<evidence type="ECO:0000259" key="4">
    <source>
        <dbReference type="SMART" id="SM00856"/>
    </source>
</evidence>
<comment type="caution">
    <text evidence="5">The sequence shown here is derived from an EMBL/GenBank/DDBJ whole genome shotgun (WGS) entry which is preliminary data.</text>
</comment>
<keyword evidence="1" id="KW-0732">Signal</keyword>
<dbReference type="Pfam" id="PF04043">
    <property type="entry name" value="PMEI"/>
    <property type="match status" value="1"/>
</dbReference>
<evidence type="ECO:0000256" key="2">
    <source>
        <dbReference type="ARBA" id="ARBA00023157"/>
    </source>
</evidence>
<dbReference type="InterPro" id="IPR034088">
    <property type="entry name" value="Pla_a_1-like"/>
</dbReference>
<protein>
    <recommendedName>
        <fullName evidence="4">Pectinesterase inhibitor domain-containing protein</fullName>
    </recommendedName>
</protein>
<keyword evidence="2" id="KW-1015">Disulfide bond</keyword>
<evidence type="ECO:0000256" key="1">
    <source>
        <dbReference type="ARBA" id="ARBA00022729"/>
    </source>
</evidence>
<dbReference type="SMART" id="SM00856">
    <property type="entry name" value="PMEI"/>
    <property type="match status" value="1"/>
</dbReference>
<dbReference type="STRING" id="157652.A0A371FJP1"/>
<dbReference type="SUPFAM" id="SSF101148">
    <property type="entry name" value="Plant invertase/pectin methylesterase inhibitor"/>
    <property type="match status" value="1"/>
</dbReference>
<feature type="non-terminal residue" evidence="5">
    <location>
        <position position="1"/>
    </location>
</feature>
<dbReference type="Gene3D" id="1.20.140.40">
    <property type="entry name" value="Invertase/pectin methylesterase inhibitor family protein"/>
    <property type="match status" value="1"/>
</dbReference>
<dbReference type="InterPro" id="IPR035513">
    <property type="entry name" value="Invertase/methylesterase_inhib"/>
</dbReference>
<proteinExistence type="inferred from homology"/>
<dbReference type="PANTHER" id="PTHR35357">
    <property type="entry name" value="OS02G0537100 PROTEIN"/>
    <property type="match status" value="1"/>
</dbReference>
<gene>
    <name evidence="5" type="ORF">CR513_41177</name>
</gene>
<dbReference type="Proteomes" id="UP000257109">
    <property type="component" value="Unassembled WGS sequence"/>
</dbReference>
<organism evidence="5 6">
    <name type="scientific">Mucuna pruriens</name>
    <name type="common">Velvet bean</name>
    <name type="synonym">Dolichos pruriens</name>
    <dbReference type="NCBI Taxonomy" id="157652"/>
    <lineage>
        <taxon>Eukaryota</taxon>
        <taxon>Viridiplantae</taxon>
        <taxon>Streptophyta</taxon>
        <taxon>Embryophyta</taxon>
        <taxon>Tracheophyta</taxon>
        <taxon>Spermatophyta</taxon>
        <taxon>Magnoliopsida</taxon>
        <taxon>eudicotyledons</taxon>
        <taxon>Gunneridae</taxon>
        <taxon>Pentapetalae</taxon>
        <taxon>rosids</taxon>
        <taxon>fabids</taxon>
        <taxon>Fabales</taxon>
        <taxon>Fabaceae</taxon>
        <taxon>Papilionoideae</taxon>
        <taxon>50 kb inversion clade</taxon>
        <taxon>NPAAA clade</taxon>
        <taxon>indigoferoid/millettioid clade</taxon>
        <taxon>Phaseoleae</taxon>
        <taxon>Mucuna</taxon>
    </lineage>
</organism>
<keyword evidence="6" id="KW-1185">Reference proteome</keyword>
<dbReference type="NCBIfam" id="TIGR01614">
    <property type="entry name" value="PME_inhib"/>
    <property type="match status" value="1"/>
</dbReference>
<dbReference type="EMBL" id="QJKJ01008840">
    <property type="protein sequence ID" value="RDX78535.1"/>
    <property type="molecule type" value="Genomic_DNA"/>
</dbReference>
<name>A0A371FJP1_MUCPR</name>
<feature type="domain" description="Pectinesterase inhibitor" evidence="4">
    <location>
        <begin position="3"/>
        <end position="134"/>
    </location>
</feature>
<evidence type="ECO:0000313" key="5">
    <source>
        <dbReference type="EMBL" id="RDX78535.1"/>
    </source>
</evidence>
<dbReference type="CDD" id="cd15795">
    <property type="entry name" value="PMEI-Pla_a_1_like"/>
    <property type="match status" value="1"/>
</dbReference>
<evidence type="ECO:0000313" key="6">
    <source>
        <dbReference type="Proteomes" id="UP000257109"/>
    </source>
</evidence>
<comment type="similarity">
    <text evidence="3">Belongs to the PMEI family.</text>
</comment>
<sequence length="138" mass="15174">MEASKSDPNLSYDVCVAYLEDASPKLHPPPTNLEDLVIVSIQINKSNGTNLVSIVSKLLKNKSFDPYTKACLRDCFELYSDSLSDLDDAVSAFKSMDLFTAIVKLSAVLDNTVTCEDQFKDKKGVRLVTVKLELNHGG</sequence>
<reference evidence="5" key="1">
    <citation type="submission" date="2018-05" db="EMBL/GenBank/DDBJ databases">
        <title>Draft genome of Mucuna pruriens seed.</title>
        <authorList>
            <person name="Nnadi N.E."/>
            <person name="Vos R."/>
            <person name="Hasami M.H."/>
            <person name="Devisetty U.K."/>
            <person name="Aguiy J.C."/>
        </authorList>
    </citation>
    <scope>NUCLEOTIDE SEQUENCE [LARGE SCALE GENOMIC DNA]</scope>
    <source>
        <strain evidence="5">JCA_2017</strain>
    </source>
</reference>
<accession>A0A371FJP1</accession>
<dbReference type="GO" id="GO:0004857">
    <property type="term" value="F:enzyme inhibitor activity"/>
    <property type="evidence" value="ECO:0007669"/>
    <property type="project" value="InterPro"/>
</dbReference>
<dbReference type="GO" id="GO:0005576">
    <property type="term" value="C:extracellular region"/>
    <property type="evidence" value="ECO:0007669"/>
    <property type="project" value="UniProtKB-ARBA"/>
</dbReference>
<dbReference type="FunFam" id="1.20.140.40:FF:000002">
    <property type="entry name" value="Putative invertase inhibitor"/>
    <property type="match status" value="1"/>
</dbReference>
<dbReference type="OrthoDB" id="1915198at2759"/>
<dbReference type="AlphaFoldDB" id="A0A371FJP1"/>
<evidence type="ECO:0000256" key="3">
    <source>
        <dbReference type="ARBA" id="ARBA00038471"/>
    </source>
</evidence>